<feature type="transmembrane region" description="Helical" evidence="1">
    <location>
        <begin position="9"/>
        <end position="29"/>
    </location>
</feature>
<dbReference type="EMBL" id="FMZO01000004">
    <property type="protein sequence ID" value="SDC88394.1"/>
    <property type="molecule type" value="Genomic_DNA"/>
</dbReference>
<proteinExistence type="predicted"/>
<evidence type="ECO:0000313" key="3">
    <source>
        <dbReference type="Proteomes" id="UP000198757"/>
    </source>
</evidence>
<dbReference type="OrthoDB" id="1144067at2"/>
<keyword evidence="1" id="KW-0812">Transmembrane</keyword>
<dbReference type="STRING" id="1285928.SAMN04487894_104310"/>
<dbReference type="AlphaFoldDB" id="A0A1G6Q908"/>
<evidence type="ECO:0000313" key="2">
    <source>
        <dbReference type="EMBL" id="SDC88394.1"/>
    </source>
</evidence>
<accession>A0A1G6Q908</accession>
<organism evidence="2 3">
    <name type="scientific">Niabella drilacis (strain DSM 25811 / CCM 8410 / CCUG 62505 / LMG 26954 / E90)</name>
    <dbReference type="NCBI Taxonomy" id="1285928"/>
    <lineage>
        <taxon>Bacteria</taxon>
        <taxon>Pseudomonadati</taxon>
        <taxon>Bacteroidota</taxon>
        <taxon>Chitinophagia</taxon>
        <taxon>Chitinophagales</taxon>
        <taxon>Chitinophagaceae</taxon>
        <taxon>Niabella</taxon>
    </lineage>
</organism>
<reference evidence="3" key="1">
    <citation type="submission" date="2016-10" db="EMBL/GenBank/DDBJ databases">
        <authorList>
            <person name="Varghese N."/>
            <person name="Submissions S."/>
        </authorList>
    </citation>
    <scope>NUCLEOTIDE SEQUENCE [LARGE SCALE GENOMIC DNA]</scope>
    <source>
        <strain evidence="3">DSM 25811 / CCM 8410 / LMG 26954 / E90</strain>
    </source>
</reference>
<name>A0A1G6Q908_NIADE</name>
<keyword evidence="1" id="KW-1133">Transmembrane helix</keyword>
<keyword evidence="3" id="KW-1185">Reference proteome</keyword>
<keyword evidence="1" id="KW-0472">Membrane</keyword>
<dbReference type="Proteomes" id="UP000198757">
    <property type="component" value="Unassembled WGS sequence"/>
</dbReference>
<sequence length="100" mass="10782">MTAIKKSPSLLFCILMDIIGCLSFTIPGVGEFADVIWAPVSAIILARTFGGAKGMFGGVFNFIEEILPGTDIVPTFTIMWLLTNKAPFFGKKTAIPVKAR</sequence>
<dbReference type="RefSeq" id="WP_090389916.1">
    <property type="nucleotide sequence ID" value="NZ_FMZO01000004.1"/>
</dbReference>
<gene>
    <name evidence="2" type="ORF">SAMN04487894_104310</name>
</gene>
<evidence type="ECO:0000256" key="1">
    <source>
        <dbReference type="SAM" id="Phobius"/>
    </source>
</evidence>
<protein>
    <submittedName>
        <fullName evidence="2">Uncharacterized protein</fullName>
    </submittedName>
</protein>